<comment type="similarity">
    <text evidence="4">Belongs to the ATP-dependent AMP-binding enzyme family.</text>
</comment>
<evidence type="ECO:0000256" key="3">
    <source>
        <dbReference type="ARBA" id="ARBA00005005"/>
    </source>
</evidence>
<dbReference type="PANTHER" id="PTHR43767">
    <property type="entry name" value="LONG-CHAIN-FATTY-ACID--COA LIGASE"/>
    <property type="match status" value="1"/>
</dbReference>
<dbReference type="RefSeq" id="WP_246441331.1">
    <property type="nucleotide sequence ID" value="NZ_BAABEG010000001.1"/>
</dbReference>
<dbReference type="Gene3D" id="3.30.300.30">
    <property type="match status" value="1"/>
</dbReference>
<dbReference type="InterPro" id="IPR020845">
    <property type="entry name" value="AMP-binding_CS"/>
</dbReference>
<dbReference type="FunFam" id="3.40.50.12780:FF:000003">
    <property type="entry name" value="Long-chain-fatty-acid--CoA ligase FadD"/>
    <property type="match status" value="1"/>
</dbReference>
<evidence type="ECO:0000256" key="5">
    <source>
        <dbReference type="ARBA" id="ARBA00022598"/>
    </source>
</evidence>
<dbReference type="InterPro" id="IPR000873">
    <property type="entry name" value="AMP-dep_synth/lig_dom"/>
</dbReference>
<protein>
    <recommendedName>
        <fullName evidence="13">Long-chain-fatty-acid--CoA ligase</fullName>
        <ecNumber evidence="12">6.2.1.3</ecNumber>
    </recommendedName>
    <alternativeName>
        <fullName evidence="14">Long-chain acyl-CoA synthetase</fullName>
    </alternativeName>
</protein>
<evidence type="ECO:0000256" key="12">
    <source>
        <dbReference type="ARBA" id="ARBA00026121"/>
    </source>
</evidence>
<dbReference type="Gene3D" id="3.40.50.12780">
    <property type="entry name" value="N-terminal domain of ligase-like"/>
    <property type="match status" value="1"/>
</dbReference>
<dbReference type="NCBIfam" id="NF005463">
    <property type="entry name" value="PRK07059.1"/>
    <property type="match status" value="1"/>
</dbReference>
<dbReference type="InterPro" id="IPR025110">
    <property type="entry name" value="AMP-bd_C"/>
</dbReference>
<dbReference type="InterPro" id="IPR050237">
    <property type="entry name" value="ATP-dep_AMP-bd_enzyme"/>
</dbReference>
<dbReference type="GO" id="GO:0016020">
    <property type="term" value="C:membrane"/>
    <property type="evidence" value="ECO:0007669"/>
    <property type="project" value="UniProtKB-SubCell"/>
</dbReference>
<dbReference type="Pfam" id="PF00501">
    <property type="entry name" value="AMP-binding"/>
    <property type="match status" value="1"/>
</dbReference>
<evidence type="ECO:0000313" key="19">
    <source>
        <dbReference type="Proteomes" id="UP000536262"/>
    </source>
</evidence>
<evidence type="ECO:0000256" key="14">
    <source>
        <dbReference type="ARBA" id="ARBA00042773"/>
    </source>
</evidence>
<evidence type="ECO:0000256" key="8">
    <source>
        <dbReference type="ARBA" id="ARBA00022840"/>
    </source>
</evidence>
<evidence type="ECO:0000259" key="16">
    <source>
        <dbReference type="Pfam" id="PF00501"/>
    </source>
</evidence>
<keyword evidence="10" id="KW-0443">Lipid metabolism</keyword>
<comment type="cofactor">
    <cofactor evidence="1">
        <name>Mg(2+)</name>
        <dbReference type="ChEBI" id="CHEBI:18420"/>
    </cofactor>
</comment>
<sequence length="771" mass="80783">MAKSTGKARTADTTAKAAAKPAGKAKPETKAAAKPAAPKAEAAKTARSAAPAAPAAKPAAKVTAPAKKPETKAAAAPTPKAKAVPAKPASAKPTSAKPATPKPAAAKTKTAQTKPAAAKASPVKAEPAAKPASKAKAAPAPAKSAARPAAAKSEPTKAAPAKVAEMPKPAAKAAAPTKAKPAAKAPVAKAKPAARAAAPAKATAATSAPVKAAPVKAGAKPWLKSYPANMAAEIAPLTYQSIGDLLTAACQTYAGRPAFSCMGKSLTYGELDRMSTAFAAWLQSKGLAKGARVAIMMPNVLQYPVAMMAVLRAGYTVVNVNPLYTPRELEHQLKDSGAEAIVILENFATTLQAVVARTQVKHVVVASMGEMLGLKGVLVNLVVRKVKKLVPAWSLPGHVKFMAALKEGSGKSLKPVTVAPDEIAFLQYTGGTTGVSKGAMLIHSNVLANVAQLALWVEDAYTVKPKPPHLTFVCALPLYHIFALTVNALMGMQQGALNVLIPNPRDIPGFVKELAKFQFNIFPGLNTLFNALTNNEDFRKLDFSGLILSLGGGMAVQRPVAERWKKATGNHITEGYGLSETSPVATANKCSSPDFTGTIGLPLPSTDIAIRDEDGNDMPLGEVGEICIRGPQVMAGYWNRPDETAKVMTPDGYFKSGDMGFMDEAGFTKIVDRKKDMILVSGFNVYPNELEDVVAQHPGVLEVAAVGVPDEHSGEVPKLFVVRKDPDLTVETLIAYCRENLTGYKRPKYIEFRTELPKTNVGKILRRELRG</sequence>
<feature type="region of interest" description="Disordered" evidence="15">
    <location>
        <begin position="1"/>
        <end position="186"/>
    </location>
</feature>
<keyword evidence="8" id="KW-0067">ATP-binding</keyword>
<evidence type="ECO:0000256" key="1">
    <source>
        <dbReference type="ARBA" id="ARBA00001946"/>
    </source>
</evidence>
<evidence type="ECO:0000256" key="11">
    <source>
        <dbReference type="ARBA" id="ARBA00023136"/>
    </source>
</evidence>
<dbReference type="InterPro" id="IPR042099">
    <property type="entry name" value="ANL_N_sf"/>
</dbReference>
<evidence type="ECO:0000256" key="2">
    <source>
        <dbReference type="ARBA" id="ARBA00004170"/>
    </source>
</evidence>
<name>A0A7X0F736_9HYPH</name>
<dbReference type="Proteomes" id="UP000536262">
    <property type="component" value="Unassembled WGS sequence"/>
</dbReference>
<feature type="domain" description="AMP-dependent synthetase/ligase" evidence="16">
    <location>
        <begin position="248"/>
        <end position="638"/>
    </location>
</feature>
<comment type="caution">
    <text evidence="18">The sequence shown here is derived from an EMBL/GenBank/DDBJ whole genome shotgun (WGS) entry which is preliminary data.</text>
</comment>
<dbReference type="Pfam" id="PF13193">
    <property type="entry name" value="AMP-binding_C"/>
    <property type="match status" value="1"/>
</dbReference>
<keyword evidence="11" id="KW-0472">Membrane</keyword>
<evidence type="ECO:0000313" key="18">
    <source>
        <dbReference type="EMBL" id="MBB6354324.1"/>
    </source>
</evidence>
<gene>
    <name evidence="18" type="ORF">GGR00_002098</name>
</gene>
<evidence type="ECO:0000256" key="13">
    <source>
        <dbReference type="ARBA" id="ARBA00039545"/>
    </source>
</evidence>
<feature type="compositionally biased region" description="Low complexity" evidence="15">
    <location>
        <begin position="32"/>
        <end position="186"/>
    </location>
</feature>
<dbReference type="InterPro" id="IPR045851">
    <property type="entry name" value="AMP-bd_C_sf"/>
</dbReference>
<reference evidence="18 19" key="1">
    <citation type="submission" date="2020-08" db="EMBL/GenBank/DDBJ databases">
        <title>Genomic Encyclopedia of Type Strains, Phase IV (KMG-IV): sequencing the most valuable type-strain genomes for metagenomic binning, comparative biology and taxonomic classification.</title>
        <authorList>
            <person name="Goeker M."/>
        </authorList>
    </citation>
    <scope>NUCLEOTIDE SEQUENCE [LARGE SCALE GENOMIC DNA]</scope>
    <source>
        <strain evidence="18 19">DSM 7051</strain>
    </source>
</reference>
<proteinExistence type="inferred from homology"/>
<accession>A0A7X0F736</accession>
<keyword evidence="19" id="KW-1185">Reference proteome</keyword>
<dbReference type="EMBL" id="JACHOU010000003">
    <property type="protein sequence ID" value="MBB6354324.1"/>
    <property type="molecule type" value="Genomic_DNA"/>
</dbReference>
<evidence type="ECO:0000256" key="6">
    <source>
        <dbReference type="ARBA" id="ARBA00022741"/>
    </source>
</evidence>
<keyword evidence="9" id="KW-0460">Magnesium</keyword>
<dbReference type="FunFam" id="3.30.300.30:FF:000006">
    <property type="entry name" value="Long-chain-fatty-acid--CoA ligase FadD"/>
    <property type="match status" value="1"/>
</dbReference>
<keyword evidence="7" id="KW-0276">Fatty acid metabolism</keyword>
<evidence type="ECO:0000259" key="17">
    <source>
        <dbReference type="Pfam" id="PF13193"/>
    </source>
</evidence>
<evidence type="ECO:0000256" key="4">
    <source>
        <dbReference type="ARBA" id="ARBA00006432"/>
    </source>
</evidence>
<dbReference type="SUPFAM" id="SSF56801">
    <property type="entry name" value="Acetyl-CoA synthetase-like"/>
    <property type="match status" value="1"/>
</dbReference>
<dbReference type="PROSITE" id="PS00455">
    <property type="entry name" value="AMP_BINDING"/>
    <property type="match status" value="1"/>
</dbReference>
<dbReference type="EC" id="6.2.1.3" evidence="12"/>
<evidence type="ECO:0000256" key="10">
    <source>
        <dbReference type="ARBA" id="ARBA00023098"/>
    </source>
</evidence>
<evidence type="ECO:0000256" key="7">
    <source>
        <dbReference type="ARBA" id="ARBA00022832"/>
    </source>
</evidence>
<comment type="subcellular location">
    <subcellularLocation>
        <location evidence="2">Membrane</location>
        <topology evidence="2">Peripheral membrane protein</topology>
    </subcellularLocation>
</comment>
<evidence type="ECO:0000256" key="9">
    <source>
        <dbReference type="ARBA" id="ARBA00022842"/>
    </source>
</evidence>
<dbReference type="GO" id="GO:0004467">
    <property type="term" value="F:long-chain fatty acid-CoA ligase activity"/>
    <property type="evidence" value="ECO:0007669"/>
    <property type="project" value="UniProtKB-EC"/>
</dbReference>
<keyword evidence="5 18" id="KW-0436">Ligase</keyword>
<evidence type="ECO:0000256" key="15">
    <source>
        <dbReference type="SAM" id="MobiDB-lite"/>
    </source>
</evidence>
<dbReference type="AlphaFoldDB" id="A0A7X0F736"/>
<feature type="compositionally biased region" description="Low complexity" evidence="15">
    <location>
        <begin position="7"/>
        <end position="24"/>
    </location>
</feature>
<organism evidence="18 19">
    <name type="scientific">Aminobacter aganoensis</name>
    <dbReference type="NCBI Taxonomy" id="83264"/>
    <lineage>
        <taxon>Bacteria</taxon>
        <taxon>Pseudomonadati</taxon>
        <taxon>Pseudomonadota</taxon>
        <taxon>Alphaproteobacteria</taxon>
        <taxon>Hyphomicrobiales</taxon>
        <taxon>Phyllobacteriaceae</taxon>
        <taxon>Aminobacter</taxon>
    </lineage>
</organism>
<comment type="pathway">
    <text evidence="3">Lipid metabolism; fatty acid beta-oxidation.</text>
</comment>
<dbReference type="GO" id="GO:0005524">
    <property type="term" value="F:ATP binding"/>
    <property type="evidence" value="ECO:0007669"/>
    <property type="project" value="UniProtKB-KW"/>
</dbReference>
<dbReference type="PANTHER" id="PTHR43767:SF8">
    <property type="entry name" value="LONG-CHAIN-FATTY-ACID--COA LIGASE"/>
    <property type="match status" value="1"/>
</dbReference>
<dbReference type="CDD" id="cd05936">
    <property type="entry name" value="FC-FACS_FadD_like"/>
    <property type="match status" value="1"/>
</dbReference>
<keyword evidence="6" id="KW-0547">Nucleotide-binding</keyword>
<feature type="domain" description="AMP-binding enzyme C-terminal" evidence="17">
    <location>
        <begin position="689"/>
        <end position="763"/>
    </location>
</feature>